<protein>
    <submittedName>
        <fullName evidence="2">Protein yadU</fullName>
    </submittedName>
</protein>
<proteinExistence type="predicted"/>
<dbReference type="Pfam" id="PF11245">
    <property type="entry name" value="DUF2544"/>
    <property type="match status" value="1"/>
</dbReference>
<feature type="signal peptide" evidence="1">
    <location>
        <begin position="1"/>
        <end position="22"/>
    </location>
</feature>
<organism evidence="2 3">
    <name type="scientific">Salmonella enterica</name>
    <name type="common">Salmonella choleraesuis</name>
    <dbReference type="NCBI Taxonomy" id="28901"/>
    <lineage>
        <taxon>Bacteria</taxon>
        <taxon>Pseudomonadati</taxon>
        <taxon>Pseudomonadota</taxon>
        <taxon>Gammaproteobacteria</taxon>
        <taxon>Enterobacterales</taxon>
        <taxon>Enterobacteriaceae</taxon>
        <taxon>Salmonella</taxon>
    </lineage>
</organism>
<gene>
    <name evidence="2" type="ORF">NCTC10252_00764</name>
</gene>
<dbReference type="EMBL" id="UGWP01000004">
    <property type="protein sequence ID" value="SUF55572.1"/>
    <property type="molecule type" value="Genomic_DNA"/>
</dbReference>
<evidence type="ECO:0000256" key="1">
    <source>
        <dbReference type="SAM" id="SignalP"/>
    </source>
</evidence>
<evidence type="ECO:0000313" key="3">
    <source>
        <dbReference type="Proteomes" id="UP000254597"/>
    </source>
</evidence>
<dbReference type="Proteomes" id="UP000254597">
    <property type="component" value="Unassembled WGS sequence"/>
</dbReference>
<dbReference type="InterPro" id="IPR021407">
    <property type="entry name" value="DUF2544"/>
</dbReference>
<feature type="chain" id="PRO_5016730894" evidence="1">
    <location>
        <begin position="23"/>
        <end position="291"/>
    </location>
</feature>
<dbReference type="AlphaFoldDB" id="A0A379QGL6"/>
<accession>A0A379QGL6</accession>
<evidence type="ECO:0000313" key="2">
    <source>
        <dbReference type="EMBL" id="SUF55572.1"/>
    </source>
</evidence>
<keyword evidence="1" id="KW-0732">Signal</keyword>
<name>A0A379QGL6_SALER</name>
<reference evidence="2 3" key="1">
    <citation type="submission" date="2018-06" db="EMBL/GenBank/DDBJ databases">
        <authorList>
            <consortium name="Pathogen Informatics"/>
            <person name="Doyle S."/>
        </authorList>
    </citation>
    <scope>NUCLEOTIDE SEQUENCE [LARGE SCALE GENOMIC DNA]</scope>
    <source>
        <strain evidence="2 3">NCTC10252</strain>
    </source>
</reference>
<sequence>MKILRILFWLFVATGSVSSAFAGHDRPMLKATFQSTTLYYGIGPTGANRNMELAITVTTPQGIYYGVWSFVGMSGARPGDKVSLVSWTGPSDFPAPVITLRDYNNRNVPRERCGNLPDSWSKCASFTLDISVAADDYGCPWLASSHITSTDMFFASEKYSPPDTRSSICPTVPVDTFDISWSPDKPQHEMTLMFDATGGTVTSTLHTYLLESNKHCDGGQMDKRGAYCRYVSTGITLNVLGCDKSEIATTAAAHPITDAELHDITVSVKTKNIGSGQFSSTCSFQYILDEL</sequence>